<dbReference type="CDD" id="cd00037">
    <property type="entry name" value="CLECT"/>
    <property type="match status" value="1"/>
</dbReference>
<dbReference type="PROSITE" id="PS00615">
    <property type="entry name" value="C_TYPE_LECTIN_1"/>
    <property type="match status" value="1"/>
</dbReference>
<sequence>MALKMKSLLLVALASITVFAEYIRSPVKRSYACPPKFIRLSHRCYFFSKEKTTWQEAYFQCQSMHSNLAIIKNINQEKLIRKTLSRSSLEPLERWIGGRFDWQQKRWKWAASGKTVLYDGFDSSVNQTEENLQWNCIVIDPKLDYKWNSKSCLQEKHFICHKKIQTITNNRSRKKLLQQYNMNPLNEVPIPDISNDILSNSSHYKGLQKILPARSVGNLFQIEVNSEFKSEIPKKRKRNGRKKKKNQQPVPLLKQFPNGTVYENTGQQNFRRRRNKVRDEEVPAFPMKIYYKSYKESSKSTDPLRPKPIVEEYNFAKEI</sequence>
<accession>A0A6J2Y145</accession>
<evidence type="ECO:0000313" key="6">
    <source>
        <dbReference type="Proteomes" id="UP000504635"/>
    </source>
</evidence>
<evidence type="ECO:0000259" key="5">
    <source>
        <dbReference type="PROSITE" id="PS50041"/>
    </source>
</evidence>
<dbReference type="PROSITE" id="PS50041">
    <property type="entry name" value="C_TYPE_LECTIN_2"/>
    <property type="match status" value="1"/>
</dbReference>
<dbReference type="SUPFAM" id="SSF56436">
    <property type="entry name" value="C-type lectin-like"/>
    <property type="match status" value="1"/>
</dbReference>
<dbReference type="OrthoDB" id="6133475at2759"/>
<dbReference type="SMART" id="SM00034">
    <property type="entry name" value="CLECT"/>
    <property type="match status" value="1"/>
</dbReference>
<dbReference type="GeneID" id="115883291"/>
<dbReference type="AlphaFoldDB" id="A0A6J2Y145"/>
<organism evidence="6 7">
    <name type="scientific">Sitophilus oryzae</name>
    <name type="common">Rice weevil</name>
    <name type="synonym">Curculio oryzae</name>
    <dbReference type="NCBI Taxonomy" id="7048"/>
    <lineage>
        <taxon>Eukaryota</taxon>
        <taxon>Metazoa</taxon>
        <taxon>Ecdysozoa</taxon>
        <taxon>Arthropoda</taxon>
        <taxon>Hexapoda</taxon>
        <taxon>Insecta</taxon>
        <taxon>Pterygota</taxon>
        <taxon>Neoptera</taxon>
        <taxon>Endopterygota</taxon>
        <taxon>Coleoptera</taxon>
        <taxon>Polyphaga</taxon>
        <taxon>Cucujiformia</taxon>
        <taxon>Curculionidae</taxon>
        <taxon>Dryophthorinae</taxon>
        <taxon>Sitophilus</taxon>
    </lineage>
</organism>
<dbReference type="InterPro" id="IPR018378">
    <property type="entry name" value="C-type_lectin_CS"/>
</dbReference>
<dbReference type="InterPro" id="IPR051379">
    <property type="entry name" value="C-type_Lectin_Receptor_IMM"/>
</dbReference>
<dbReference type="RefSeq" id="XP_030757483.1">
    <property type="nucleotide sequence ID" value="XM_030901623.1"/>
</dbReference>
<evidence type="ECO:0000313" key="7">
    <source>
        <dbReference type="RefSeq" id="XP_030757483.1"/>
    </source>
</evidence>
<keyword evidence="4" id="KW-0732">Signal</keyword>
<feature type="signal peptide" evidence="4">
    <location>
        <begin position="1"/>
        <end position="20"/>
    </location>
</feature>
<feature type="domain" description="C-type lectin" evidence="5">
    <location>
        <begin position="40"/>
        <end position="161"/>
    </location>
</feature>
<name>A0A6J2Y145_SITOR</name>
<keyword evidence="6" id="KW-1185">Reference proteome</keyword>
<dbReference type="Gene3D" id="3.10.100.10">
    <property type="entry name" value="Mannose-Binding Protein A, subunit A"/>
    <property type="match status" value="1"/>
</dbReference>
<gene>
    <name evidence="7 8" type="primary">LOC115883291</name>
</gene>
<protein>
    <submittedName>
        <fullName evidence="7 8">Uncharacterized protein LOC115883291</fullName>
    </submittedName>
</protein>
<dbReference type="Proteomes" id="UP000504635">
    <property type="component" value="Unplaced"/>
</dbReference>
<dbReference type="InterPro" id="IPR016186">
    <property type="entry name" value="C-type_lectin-like/link_sf"/>
</dbReference>
<keyword evidence="1" id="KW-0430">Lectin</keyword>
<evidence type="ECO:0000256" key="3">
    <source>
        <dbReference type="SAM" id="MobiDB-lite"/>
    </source>
</evidence>
<dbReference type="PANTHER" id="PTHR46746:SF9">
    <property type="entry name" value="CD209 ANTIGEN-LIKE PROTEIN C-LIKE"/>
    <property type="match status" value="1"/>
</dbReference>
<dbReference type="KEGG" id="soy:115883291"/>
<dbReference type="PANTHER" id="PTHR46746">
    <property type="entry name" value="KILLER CELL LECTIN-LIKE RECEPTOR SUBFAMILY F MEMBER 2"/>
    <property type="match status" value="1"/>
</dbReference>
<dbReference type="Pfam" id="PF00059">
    <property type="entry name" value="Lectin_C"/>
    <property type="match status" value="1"/>
</dbReference>
<dbReference type="InterPro" id="IPR016187">
    <property type="entry name" value="CTDL_fold"/>
</dbReference>
<dbReference type="InterPro" id="IPR001304">
    <property type="entry name" value="C-type_lectin-like"/>
</dbReference>
<dbReference type="RefSeq" id="XP_030757484.1">
    <property type="nucleotide sequence ID" value="XM_030901624.1"/>
</dbReference>
<feature type="region of interest" description="Disordered" evidence="3">
    <location>
        <begin position="231"/>
        <end position="250"/>
    </location>
</feature>
<feature type="compositionally biased region" description="Basic residues" evidence="3">
    <location>
        <begin position="234"/>
        <end position="246"/>
    </location>
</feature>
<evidence type="ECO:0000256" key="1">
    <source>
        <dbReference type="ARBA" id="ARBA00022734"/>
    </source>
</evidence>
<proteinExistence type="predicted"/>
<keyword evidence="2" id="KW-1015">Disulfide bond</keyword>
<reference evidence="7 8" key="1">
    <citation type="submission" date="2025-04" db="UniProtKB">
        <authorList>
            <consortium name="RefSeq"/>
        </authorList>
    </citation>
    <scope>IDENTIFICATION</scope>
    <source>
        <tissue evidence="7 8">Gonads</tissue>
    </source>
</reference>
<feature type="chain" id="PRO_5044642889" evidence="4">
    <location>
        <begin position="21"/>
        <end position="319"/>
    </location>
</feature>
<dbReference type="GO" id="GO:0030246">
    <property type="term" value="F:carbohydrate binding"/>
    <property type="evidence" value="ECO:0007669"/>
    <property type="project" value="UniProtKB-KW"/>
</dbReference>
<evidence type="ECO:0000256" key="4">
    <source>
        <dbReference type="SAM" id="SignalP"/>
    </source>
</evidence>
<evidence type="ECO:0000313" key="8">
    <source>
        <dbReference type="RefSeq" id="XP_030757484.1"/>
    </source>
</evidence>
<evidence type="ECO:0000256" key="2">
    <source>
        <dbReference type="ARBA" id="ARBA00023157"/>
    </source>
</evidence>